<evidence type="ECO:0000256" key="6">
    <source>
        <dbReference type="ARBA" id="ARBA00022692"/>
    </source>
</evidence>
<evidence type="ECO:0000256" key="3">
    <source>
        <dbReference type="ARBA" id="ARBA00022448"/>
    </source>
</evidence>
<keyword evidence="15" id="KW-0472">Membrane</keyword>
<comment type="subcellular location">
    <subcellularLocation>
        <location evidence="2">Membrane</location>
        <topology evidence="2">Single-pass membrane protein</topology>
    </subcellularLocation>
    <subcellularLocation>
        <location evidence="16">Plastid</location>
        <location evidence="16">Chloroplast outer membrane</location>
    </subcellularLocation>
</comment>
<evidence type="ECO:0000256" key="13">
    <source>
        <dbReference type="ARBA" id="ARBA00022989"/>
    </source>
</evidence>
<evidence type="ECO:0000256" key="11">
    <source>
        <dbReference type="ARBA" id="ARBA00022842"/>
    </source>
</evidence>
<dbReference type="AlphaFoldDB" id="A0A8H8CNX0"/>
<keyword evidence="6" id="KW-0812">Transmembrane</keyword>
<dbReference type="GO" id="GO:0046872">
    <property type="term" value="F:metal ion binding"/>
    <property type="evidence" value="ECO:0007669"/>
    <property type="project" value="UniProtKB-KW"/>
</dbReference>
<comment type="cofactor">
    <cofactor evidence="1">
        <name>Mg(2+)</name>
        <dbReference type="ChEBI" id="CHEBI:18420"/>
    </cofactor>
</comment>
<reference evidence="18" key="1">
    <citation type="submission" date="2021-02" db="EMBL/GenBank/DDBJ databases">
        <title>Psilocybe cubensis genome.</title>
        <authorList>
            <person name="Mckernan K.J."/>
            <person name="Crawford S."/>
            <person name="Trippe A."/>
            <person name="Kane L.T."/>
            <person name="Mclaughlin S."/>
        </authorList>
    </citation>
    <scope>NUCLEOTIDE SEQUENCE [LARGE SCALE GENOMIC DNA]</scope>
    <source>
        <strain evidence="18">MGC-MH-2018</strain>
    </source>
</reference>
<proteinExistence type="predicted"/>
<dbReference type="Gene3D" id="3.40.50.300">
    <property type="entry name" value="P-loop containing nucleotide triphosphate hydrolases"/>
    <property type="match status" value="1"/>
</dbReference>
<evidence type="ECO:0000256" key="14">
    <source>
        <dbReference type="ARBA" id="ARBA00023134"/>
    </source>
</evidence>
<keyword evidence="12" id="KW-0653">Protein transport</keyword>
<keyword evidence="9" id="KW-0378">Hydrolase</keyword>
<evidence type="ECO:0000259" key="17">
    <source>
        <dbReference type="Pfam" id="PF04548"/>
    </source>
</evidence>
<dbReference type="GO" id="GO:0016020">
    <property type="term" value="C:membrane"/>
    <property type="evidence" value="ECO:0007669"/>
    <property type="project" value="UniProtKB-SubCell"/>
</dbReference>
<dbReference type="GO" id="GO:0016787">
    <property type="term" value="F:hydrolase activity"/>
    <property type="evidence" value="ECO:0007669"/>
    <property type="project" value="UniProtKB-KW"/>
</dbReference>
<dbReference type="PANTHER" id="PTHR10903">
    <property type="entry name" value="GTPASE, IMAP FAMILY MEMBER-RELATED"/>
    <property type="match status" value="1"/>
</dbReference>
<evidence type="ECO:0000256" key="15">
    <source>
        <dbReference type="ARBA" id="ARBA00023136"/>
    </source>
</evidence>
<dbReference type="SUPFAM" id="SSF52540">
    <property type="entry name" value="P-loop containing nucleoside triphosphate hydrolases"/>
    <property type="match status" value="1"/>
</dbReference>
<evidence type="ECO:0000256" key="7">
    <source>
        <dbReference type="ARBA" id="ARBA00022723"/>
    </source>
</evidence>
<dbReference type="PANTHER" id="PTHR10903:SF135">
    <property type="entry name" value="TRANSLOCASE OF CHLOROPLAST 120, CHLOROPLASTIC-RELATED"/>
    <property type="match status" value="1"/>
</dbReference>
<evidence type="ECO:0000256" key="9">
    <source>
        <dbReference type="ARBA" id="ARBA00022801"/>
    </source>
</evidence>
<protein>
    <recommendedName>
        <fullName evidence="17">AIG1-type G domain-containing protein</fullName>
    </recommendedName>
</protein>
<keyword evidence="13" id="KW-1133">Transmembrane helix</keyword>
<gene>
    <name evidence="18" type="ORF">JR316_000042</name>
</gene>
<evidence type="ECO:0000256" key="16">
    <source>
        <dbReference type="ARBA" id="ARBA00024013"/>
    </source>
</evidence>
<name>A0A8H8CNX0_PSICU</name>
<keyword evidence="14" id="KW-0342">GTP-binding</keyword>
<dbReference type="EMBL" id="JAFIQS010000001">
    <property type="protein sequence ID" value="KAG5173387.1"/>
    <property type="molecule type" value="Genomic_DNA"/>
</dbReference>
<evidence type="ECO:0000256" key="5">
    <source>
        <dbReference type="ARBA" id="ARBA00022640"/>
    </source>
</evidence>
<dbReference type="InterPro" id="IPR045058">
    <property type="entry name" value="GIMA/IAN/Toc"/>
</dbReference>
<keyword evidence="5" id="KW-0934">Plastid</keyword>
<evidence type="ECO:0000256" key="12">
    <source>
        <dbReference type="ARBA" id="ARBA00022927"/>
    </source>
</evidence>
<keyword evidence="11" id="KW-0460">Magnesium</keyword>
<dbReference type="Pfam" id="PF04548">
    <property type="entry name" value="AIG1"/>
    <property type="match status" value="1"/>
</dbReference>
<organism evidence="18">
    <name type="scientific">Psilocybe cubensis</name>
    <name type="common">Psychedelic mushroom</name>
    <name type="synonym">Stropharia cubensis</name>
    <dbReference type="NCBI Taxonomy" id="181762"/>
    <lineage>
        <taxon>Eukaryota</taxon>
        <taxon>Fungi</taxon>
        <taxon>Dikarya</taxon>
        <taxon>Basidiomycota</taxon>
        <taxon>Agaricomycotina</taxon>
        <taxon>Agaricomycetes</taxon>
        <taxon>Agaricomycetidae</taxon>
        <taxon>Agaricales</taxon>
        <taxon>Agaricineae</taxon>
        <taxon>Strophariaceae</taxon>
        <taxon>Psilocybe</taxon>
    </lineage>
</organism>
<dbReference type="GO" id="GO:0015031">
    <property type="term" value="P:protein transport"/>
    <property type="evidence" value="ECO:0007669"/>
    <property type="project" value="UniProtKB-KW"/>
</dbReference>
<evidence type="ECO:0000256" key="2">
    <source>
        <dbReference type="ARBA" id="ARBA00004167"/>
    </source>
</evidence>
<keyword evidence="10" id="KW-1002">Plastid outer membrane</keyword>
<dbReference type="GO" id="GO:0005525">
    <property type="term" value="F:GTP binding"/>
    <property type="evidence" value="ECO:0007669"/>
    <property type="project" value="UniProtKB-KW"/>
</dbReference>
<sequence>MTSNQSRTLVILVMGSTGAGKSTFINAVSGKTNATVGHDMQSCTVHIQEVQITDPEITGIVAIPNPSLLIIDTPGFDDTKKDDVVILTRIAKWLKKSHGIHSLVGVIYLHDISLDRFTGTAKRNLDMFQKLCGKKAFKNVAIGMTKGSRVNDSGALQRRTESLKRTQWNHMIAEGVTVFSIPEKDSREDSRKVVKHLLSNYSQSTVLQIQDELIKKKLLVPNTEAGLELSATIKRLIDAHKQYTQFSTASNLEEAKREIERLSKQLKELKIPLSKRIMRFFGF</sequence>
<evidence type="ECO:0000256" key="8">
    <source>
        <dbReference type="ARBA" id="ARBA00022741"/>
    </source>
</evidence>
<keyword evidence="4" id="KW-0150">Chloroplast</keyword>
<evidence type="ECO:0000256" key="1">
    <source>
        <dbReference type="ARBA" id="ARBA00001946"/>
    </source>
</evidence>
<dbReference type="InterPro" id="IPR027417">
    <property type="entry name" value="P-loop_NTPase"/>
</dbReference>
<keyword evidence="8" id="KW-0547">Nucleotide-binding</keyword>
<keyword evidence="7" id="KW-0479">Metal-binding</keyword>
<keyword evidence="3" id="KW-0813">Transport</keyword>
<evidence type="ECO:0000313" key="18">
    <source>
        <dbReference type="EMBL" id="KAG5173387.1"/>
    </source>
</evidence>
<evidence type="ECO:0000256" key="10">
    <source>
        <dbReference type="ARBA" id="ARBA00022805"/>
    </source>
</evidence>
<dbReference type="InterPro" id="IPR006703">
    <property type="entry name" value="G_AIG1"/>
</dbReference>
<evidence type="ECO:0000256" key="4">
    <source>
        <dbReference type="ARBA" id="ARBA00022528"/>
    </source>
</evidence>
<comment type="caution">
    <text evidence="18">The sequence shown here is derived from an EMBL/GenBank/DDBJ whole genome shotgun (WGS) entry which is preliminary data.</text>
</comment>
<accession>A0A8H8CNX0</accession>
<feature type="domain" description="AIG1-type G" evidence="17">
    <location>
        <begin position="11"/>
        <end position="157"/>
    </location>
</feature>